<organism evidence="1 2">
    <name type="scientific">Methanoculleus methanifontis</name>
    <dbReference type="NCBI Taxonomy" id="2584086"/>
    <lineage>
        <taxon>Archaea</taxon>
        <taxon>Methanobacteriati</taxon>
        <taxon>Methanobacteriota</taxon>
        <taxon>Stenosarchaea group</taxon>
        <taxon>Methanomicrobia</taxon>
        <taxon>Methanomicrobiales</taxon>
        <taxon>Methanomicrobiaceae</taxon>
        <taxon>Methanoculleus</taxon>
    </lineage>
</organism>
<keyword evidence="2" id="KW-1185">Reference proteome</keyword>
<gene>
    <name evidence="1" type="ORF">FGW20_02550</name>
</gene>
<accession>A0ABT8M0M8</accession>
<comment type="caution">
    <text evidence="1">The sequence shown here is derived from an EMBL/GenBank/DDBJ whole genome shotgun (WGS) entry which is preliminary data.</text>
</comment>
<proteinExistence type="predicted"/>
<dbReference type="Proteomes" id="UP001168423">
    <property type="component" value="Unassembled WGS sequence"/>
</dbReference>
<protein>
    <submittedName>
        <fullName evidence="1">Type II toxin-antitoxin system HicA family toxin</fullName>
    </submittedName>
</protein>
<name>A0ABT8M0M8_9EURY</name>
<sequence>MNRRETYEYLKRNPKNVRFKDLCRAVETFGFHRKGGKGSHTVYVRDGIPDILNIQNVKGKAKPYQVRQLLKMIEYYTLLEDEDAT</sequence>
<reference evidence="1" key="1">
    <citation type="submission" date="2019-05" db="EMBL/GenBank/DDBJ databases">
        <title>Isolation and characterization of methanogens from the cold seep sediment at Four-Way Closure Ridge.</title>
        <authorList>
            <person name="You Y.-T."/>
            <person name="Chen S.-C."/>
            <person name="Zhang W.-L."/>
            <person name="Lai M.-C."/>
        </authorList>
    </citation>
    <scope>NUCLEOTIDE SEQUENCE</scope>
    <source>
        <strain evidence="1">FWC-SCC3</strain>
    </source>
</reference>
<dbReference type="SUPFAM" id="SSF54786">
    <property type="entry name" value="YcfA/nrd intein domain"/>
    <property type="match status" value="1"/>
</dbReference>
<dbReference type="InterPro" id="IPR012933">
    <property type="entry name" value="HicA_mRNA_interferase"/>
</dbReference>
<evidence type="ECO:0000313" key="1">
    <source>
        <dbReference type="EMBL" id="MDN7011941.1"/>
    </source>
</evidence>
<evidence type="ECO:0000313" key="2">
    <source>
        <dbReference type="Proteomes" id="UP001168423"/>
    </source>
</evidence>
<dbReference type="RefSeq" id="WP_301676526.1">
    <property type="nucleotide sequence ID" value="NZ_VCYI01000002.1"/>
</dbReference>
<dbReference type="EMBL" id="VCYI01000002">
    <property type="protein sequence ID" value="MDN7011941.1"/>
    <property type="molecule type" value="Genomic_DNA"/>
</dbReference>
<dbReference type="Pfam" id="PF07927">
    <property type="entry name" value="HicA_toxin"/>
    <property type="match status" value="1"/>
</dbReference>